<organism evidence="7 8">
    <name type="scientific">Lysinimonas soli</name>
    <dbReference type="NCBI Taxonomy" id="1074233"/>
    <lineage>
        <taxon>Bacteria</taxon>
        <taxon>Bacillati</taxon>
        <taxon>Actinomycetota</taxon>
        <taxon>Actinomycetes</taxon>
        <taxon>Micrococcales</taxon>
        <taxon>Microbacteriaceae</taxon>
        <taxon>Lysinimonas</taxon>
    </lineage>
</organism>
<keyword evidence="4" id="KW-0238">DNA-binding</keyword>
<keyword evidence="3" id="KW-0805">Transcription regulation</keyword>
<evidence type="ECO:0000256" key="4">
    <source>
        <dbReference type="ARBA" id="ARBA00023125"/>
    </source>
</evidence>
<gene>
    <name evidence="7" type="ORF">ACFPJ4_12710</name>
</gene>
<dbReference type="Gene3D" id="1.10.10.60">
    <property type="entry name" value="Homeodomain-like"/>
    <property type="match status" value="1"/>
</dbReference>
<dbReference type="InterPro" id="IPR009057">
    <property type="entry name" value="Homeodomain-like_sf"/>
</dbReference>
<dbReference type="Pfam" id="PF02954">
    <property type="entry name" value="HTH_8"/>
    <property type="match status" value="1"/>
</dbReference>
<dbReference type="InterPro" id="IPR058031">
    <property type="entry name" value="AAA_lid_NorR"/>
</dbReference>
<dbReference type="InterPro" id="IPR029016">
    <property type="entry name" value="GAF-like_dom_sf"/>
</dbReference>
<dbReference type="Pfam" id="PF25601">
    <property type="entry name" value="AAA_lid_14"/>
    <property type="match status" value="1"/>
</dbReference>
<evidence type="ECO:0000313" key="8">
    <source>
        <dbReference type="Proteomes" id="UP001596039"/>
    </source>
</evidence>
<feature type="domain" description="Sigma-54 factor interaction" evidence="6">
    <location>
        <begin position="440"/>
        <end position="506"/>
    </location>
</feature>
<sequence length="575" mass="61997">MSLAFDSQRQIQSAKDEILGQGPAAFAPDLELVRSWERSKAAIGVPSNIRDVPQVADELLDAHLLDMFRAPLTKFSDDLSGTGLGLLLADAKGQILQRWSHDSSVVQHLDRLGTMRGAVLAEDVVGTNGVGTVIATGKTVQINGTEHFADFYSTAMCTGGPIRHPLTGKLLAVITLSSELSPKSKLLLPLLHSVTTQLEQHVLDVEQPESRRMFDAFLSISRDATGPVIAFGPQGLMMQSRSASRLSSDDLALLQRMLEDGRPAGRYRLELSDGAVDLQLTTLDHGDHVVMAMEKQLSRTPVPAPRPRAPLAGRSSEWLAAVNVLGRQRDASVPLIIAGEPGVGKTSLALGFPFRPGSVHATGKVVDAAERHIQGLRKWLQSLTERLSTGAPLVIRGVETLDAPALDGLRSVLENTPHPGRVLLTLTAADSDEADSAARRLNAGCLWLPPLRERFTDIPALWHALSSEDAVGAGLQPTSEAIEVLRAYRWPGNVKELRAILGELVRSGKKGVVTPEDLPAAMRSAKVLSLIERVELEAIRKALDEAEGNRAKAAEILGLSRATVYRKMKAYHLTA</sequence>
<dbReference type="SUPFAM" id="SSF46689">
    <property type="entry name" value="Homeodomain-like"/>
    <property type="match status" value="1"/>
</dbReference>
<dbReference type="Gene3D" id="1.10.8.60">
    <property type="match status" value="1"/>
</dbReference>
<accession>A0ABW0NSX1</accession>
<dbReference type="EMBL" id="JBHSMG010000003">
    <property type="protein sequence ID" value="MFC5503103.1"/>
    <property type="molecule type" value="Genomic_DNA"/>
</dbReference>
<dbReference type="SUPFAM" id="SSF52540">
    <property type="entry name" value="P-loop containing nucleoside triphosphate hydrolases"/>
    <property type="match status" value="1"/>
</dbReference>
<evidence type="ECO:0000256" key="2">
    <source>
        <dbReference type="ARBA" id="ARBA00022840"/>
    </source>
</evidence>
<dbReference type="Proteomes" id="UP001596039">
    <property type="component" value="Unassembled WGS sequence"/>
</dbReference>
<dbReference type="InterPro" id="IPR003018">
    <property type="entry name" value="GAF"/>
</dbReference>
<dbReference type="InterPro" id="IPR002078">
    <property type="entry name" value="Sigma_54_int"/>
</dbReference>
<evidence type="ECO:0000313" key="7">
    <source>
        <dbReference type="EMBL" id="MFC5503103.1"/>
    </source>
</evidence>
<comment type="caution">
    <text evidence="7">The sequence shown here is derived from an EMBL/GenBank/DDBJ whole genome shotgun (WGS) entry which is preliminary data.</text>
</comment>
<keyword evidence="2" id="KW-0067">ATP-binding</keyword>
<dbReference type="InterPro" id="IPR002197">
    <property type="entry name" value="HTH_Fis"/>
</dbReference>
<dbReference type="PANTHER" id="PTHR32071">
    <property type="entry name" value="TRANSCRIPTIONAL REGULATORY PROTEIN"/>
    <property type="match status" value="1"/>
</dbReference>
<dbReference type="PRINTS" id="PR01590">
    <property type="entry name" value="HTHFIS"/>
</dbReference>
<dbReference type="RefSeq" id="WP_386740816.1">
    <property type="nucleotide sequence ID" value="NZ_JBHSMG010000003.1"/>
</dbReference>
<evidence type="ECO:0000256" key="3">
    <source>
        <dbReference type="ARBA" id="ARBA00023015"/>
    </source>
</evidence>
<protein>
    <submittedName>
        <fullName evidence="7">Sigma-54-dependent Fis family transcriptional regulator</fullName>
    </submittedName>
</protein>
<proteinExistence type="predicted"/>
<keyword evidence="5" id="KW-0804">Transcription</keyword>
<dbReference type="InterPro" id="IPR027417">
    <property type="entry name" value="P-loop_NTPase"/>
</dbReference>
<dbReference type="Pfam" id="PF01590">
    <property type="entry name" value="GAF"/>
    <property type="match status" value="1"/>
</dbReference>
<evidence type="ECO:0000256" key="5">
    <source>
        <dbReference type="ARBA" id="ARBA00023163"/>
    </source>
</evidence>
<keyword evidence="8" id="KW-1185">Reference proteome</keyword>
<dbReference type="Gene3D" id="3.30.450.40">
    <property type="match status" value="1"/>
</dbReference>
<keyword evidence="1" id="KW-0547">Nucleotide-binding</keyword>
<reference evidence="8" key="1">
    <citation type="journal article" date="2019" name="Int. J. Syst. Evol. Microbiol.">
        <title>The Global Catalogue of Microorganisms (GCM) 10K type strain sequencing project: providing services to taxonomists for standard genome sequencing and annotation.</title>
        <authorList>
            <consortium name="The Broad Institute Genomics Platform"/>
            <consortium name="The Broad Institute Genome Sequencing Center for Infectious Disease"/>
            <person name="Wu L."/>
            <person name="Ma J."/>
        </authorList>
    </citation>
    <scope>NUCLEOTIDE SEQUENCE [LARGE SCALE GENOMIC DNA]</scope>
    <source>
        <strain evidence="8">CGMCC 4.6997</strain>
    </source>
</reference>
<name>A0ABW0NSX1_9MICO</name>
<dbReference type="PROSITE" id="PS50045">
    <property type="entry name" value="SIGMA54_INTERACT_4"/>
    <property type="match status" value="1"/>
</dbReference>
<evidence type="ECO:0000256" key="1">
    <source>
        <dbReference type="ARBA" id="ARBA00022741"/>
    </source>
</evidence>
<evidence type="ECO:0000259" key="6">
    <source>
        <dbReference type="PROSITE" id="PS50045"/>
    </source>
</evidence>